<evidence type="ECO:0000313" key="1">
    <source>
        <dbReference type="EMBL" id="BAU29057.1"/>
    </source>
</evidence>
<dbReference type="Proteomes" id="UP000217696">
    <property type="component" value="Chromosome"/>
</dbReference>
<proteinExistence type="predicted"/>
<name>A0A0U5AZ81_9BACL</name>
<reference evidence="1 2" key="1">
    <citation type="submission" date="2015-12" db="EMBL/GenBank/DDBJ databases">
        <title>Genome sequence of Aneurinibacillus soli.</title>
        <authorList>
            <person name="Lee J.S."/>
            <person name="Lee K.C."/>
            <person name="Kim K.K."/>
            <person name="Lee B.W."/>
        </authorList>
    </citation>
    <scope>NUCLEOTIDE SEQUENCE [LARGE SCALE GENOMIC DNA]</scope>
    <source>
        <strain evidence="1 2">CB4</strain>
    </source>
</reference>
<organism evidence="1 2">
    <name type="scientific">Aneurinibacillus soli</name>
    <dbReference type="NCBI Taxonomy" id="1500254"/>
    <lineage>
        <taxon>Bacteria</taxon>
        <taxon>Bacillati</taxon>
        <taxon>Bacillota</taxon>
        <taxon>Bacilli</taxon>
        <taxon>Bacillales</taxon>
        <taxon>Paenibacillaceae</taxon>
        <taxon>Aneurinibacillus group</taxon>
        <taxon>Aneurinibacillus</taxon>
    </lineage>
</organism>
<gene>
    <name evidence="1" type="ORF">CB4_03235</name>
</gene>
<evidence type="ECO:0000313" key="2">
    <source>
        <dbReference type="Proteomes" id="UP000217696"/>
    </source>
</evidence>
<sequence length="63" mass="7332">MIPTDMQWNALLQRHATVTVTLDDRKITGDLYNVTDEQVILIVQDKEGLFEVLNRADVRDMSW</sequence>
<dbReference type="EMBL" id="AP017312">
    <property type="protein sequence ID" value="BAU29057.1"/>
    <property type="molecule type" value="Genomic_DNA"/>
</dbReference>
<accession>A0A0U5AZ81</accession>
<keyword evidence="2" id="KW-1185">Reference proteome</keyword>
<protein>
    <submittedName>
        <fullName evidence="1">Uncharacterized protein</fullName>
    </submittedName>
</protein>
<dbReference type="KEGG" id="asoc:CB4_03235"/>
<dbReference type="AlphaFoldDB" id="A0A0U5AZ81"/>